<dbReference type="EMBL" id="KZ678136">
    <property type="protein sequence ID" value="PSN66550.1"/>
    <property type="molecule type" value="Genomic_DNA"/>
</dbReference>
<feature type="compositionally biased region" description="Basic residues" evidence="1">
    <location>
        <begin position="107"/>
        <end position="119"/>
    </location>
</feature>
<feature type="compositionally biased region" description="Polar residues" evidence="1">
    <location>
        <begin position="124"/>
        <end position="136"/>
    </location>
</feature>
<accession>A0A2T2NME0</accession>
<name>A0A2T2NME0_CORCC</name>
<evidence type="ECO:0000256" key="1">
    <source>
        <dbReference type="SAM" id="MobiDB-lite"/>
    </source>
</evidence>
<organism evidence="2 3">
    <name type="scientific">Corynespora cassiicola Philippines</name>
    <dbReference type="NCBI Taxonomy" id="1448308"/>
    <lineage>
        <taxon>Eukaryota</taxon>
        <taxon>Fungi</taxon>
        <taxon>Dikarya</taxon>
        <taxon>Ascomycota</taxon>
        <taxon>Pezizomycotina</taxon>
        <taxon>Dothideomycetes</taxon>
        <taxon>Pleosporomycetidae</taxon>
        <taxon>Pleosporales</taxon>
        <taxon>Corynesporascaceae</taxon>
        <taxon>Corynespora</taxon>
    </lineage>
</organism>
<reference evidence="2 3" key="1">
    <citation type="journal article" date="2018" name="Front. Microbiol.">
        <title>Genome-Wide Analysis of Corynespora cassiicola Leaf Fall Disease Putative Effectors.</title>
        <authorList>
            <person name="Lopez D."/>
            <person name="Ribeiro S."/>
            <person name="Label P."/>
            <person name="Fumanal B."/>
            <person name="Venisse J.S."/>
            <person name="Kohler A."/>
            <person name="de Oliveira R.R."/>
            <person name="Labutti K."/>
            <person name="Lipzen A."/>
            <person name="Lail K."/>
            <person name="Bauer D."/>
            <person name="Ohm R.A."/>
            <person name="Barry K.W."/>
            <person name="Spatafora J."/>
            <person name="Grigoriev I.V."/>
            <person name="Martin F.M."/>
            <person name="Pujade-Renaud V."/>
        </authorList>
    </citation>
    <scope>NUCLEOTIDE SEQUENCE [LARGE SCALE GENOMIC DNA]</scope>
    <source>
        <strain evidence="2 3">Philippines</strain>
    </source>
</reference>
<evidence type="ECO:0000313" key="2">
    <source>
        <dbReference type="EMBL" id="PSN66550.1"/>
    </source>
</evidence>
<dbReference type="AlphaFoldDB" id="A0A2T2NME0"/>
<keyword evidence="3" id="KW-1185">Reference proteome</keyword>
<gene>
    <name evidence="2" type="ORF">BS50DRAFT_417287</name>
</gene>
<dbReference type="Proteomes" id="UP000240883">
    <property type="component" value="Unassembled WGS sequence"/>
</dbReference>
<proteinExistence type="predicted"/>
<sequence>MCPRACVCMCTVLHCCTRLPHPFLTKGGSWTWAAFCLPTPTPNPLLFFLSYTPSPYASTVGRLLYVGLEDSRGTFRSITLILPHHLPTYPFRFEYPQMEPHSAYMRKGGHNRPPRRTTRKNNTVSPSGFTYPTNYKTGKGQRGAISGVVVPRRKKKIPPRNRLLSTLTTYSTARPMPP</sequence>
<evidence type="ECO:0000313" key="3">
    <source>
        <dbReference type="Proteomes" id="UP000240883"/>
    </source>
</evidence>
<feature type="region of interest" description="Disordered" evidence="1">
    <location>
        <begin position="106"/>
        <end position="141"/>
    </location>
</feature>
<protein>
    <submittedName>
        <fullName evidence="2">Uncharacterized protein</fullName>
    </submittedName>
</protein>